<organism evidence="1">
    <name type="scientific">Rhizophora mucronata</name>
    <name type="common">Asiatic mangrove</name>
    <dbReference type="NCBI Taxonomy" id="61149"/>
    <lineage>
        <taxon>Eukaryota</taxon>
        <taxon>Viridiplantae</taxon>
        <taxon>Streptophyta</taxon>
        <taxon>Embryophyta</taxon>
        <taxon>Tracheophyta</taxon>
        <taxon>Spermatophyta</taxon>
        <taxon>Magnoliopsida</taxon>
        <taxon>eudicotyledons</taxon>
        <taxon>Gunneridae</taxon>
        <taxon>Pentapetalae</taxon>
        <taxon>rosids</taxon>
        <taxon>fabids</taxon>
        <taxon>Malpighiales</taxon>
        <taxon>Rhizophoraceae</taxon>
        <taxon>Rhizophora</taxon>
    </lineage>
</organism>
<name>A0A2P2PNH2_RHIMU</name>
<protein>
    <submittedName>
        <fullName evidence="1">Uncharacterized protein</fullName>
    </submittedName>
</protein>
<sequence>MSHRKFPSQGIGQQSLPASSTISPVLYLLTTSVHAQLLS</sequence>
<proteinExistence type="predicted"/>
<evidence type="ECO:0000313" key="1">
    <source>
        <dbReference type="EMBL" id="MBX56293.1"/>
    </source>
</evidence>
<accession>A0A2P2PNH2</accession>
<dbReference type="AlphaFoldDB" id="A0A2P2PNH2"/>
<dbReference type="EMBL" id="GGEC01075809">
    <property type="protein sequence ID" value="MBX56293.1"/>
    <property type="molecule type" value="Transcribed_RNA"/>
</dbReference>
<reference evidence="1" key="1">
    <citation type="submission" date="2018-02" db="EMBL/GenBank/DDBJ databases">
        <title>Rhizophora mucronata_Transcriptome.</title>
        <authorList>
            <person name="Meera S.P."/>
            <person name="Sreeshan A."/>
            <person name="Augustine A."/>
        </authorList>
    </citation>
    <scope>NUCLEOTIDE SEQUENCE</scope>
    <source>
        <tissue evidence="1">Leaf</tissue>
    </source>
</reference>